<dbReference type="Gene3D" id="3.90.550.10">
    <property type="entry name" value="Spore Coat Polysaccharide Biosynthesis Protein SpsA, Chain A"/>
    <property type="match status" value="1"/>
</dbReference>
<dbReference type="CDD" id="cd00761">
    <property type="entry name" value="Glyco_tranf_GTA_type"/>
    <property type="match status" value="1"/>
</dbReference>
<name>A0A327RTI7_9FLAO</name>
<organism evidence="2 3">
    <name type="scientific">Olleya aquimaris</name>
    <dbReference type="NCBI Taxonomy" id="639310"/>
    <lineage>
        <taxon>Bacteria</taxon>
        <taxon>Pseudomonadati</taxon>
        <taxon>Bacteroidota</taxon>
        <taxon>Flavobacteriia</taxon>
        <taxon>Flavobacteriales</taxon>
        <taxon>Flavobacteriaceae</taxon>
    </lineage>
</organism>
<dbReference type="OrthoDB" id="1143197at2"/>
<sequence length="294" mass="34177">MQLSFLIVTKNRPEDLALTLTKLKAIIDLSIHEVLVFIDGCSKTEKIINDFDWVDWTVSTLSISASPARHALYKKATGTIFIGLDDDAHPISPHFIEAIEAEFQHNTHLGIIAFQEVRGLYKTDEDALLHSKELESHLTNDFVGCGFAIKKEVYKATNGFPVWIDIYGEEPAVSLEVLDLGYDIIYQPNIKVNHRIDVKKRMQQGRNYFRFERQLKNTLRYYLVYYPKPLKKIAKTLWHNFNKYALKDWNYFKSFVLVFFSTLYTLPSLLKYRQPVQQETISKKLNLKSLNYSA</sequence>
<protein>
    <submittedName>
        <fullName evidence="2">GT2 family glycosyltransferase</fullName>
    </submittedName>
</protein>
<dbReference type="RefSeq" id="WP_111659102.1">
    <property type="nucleotide sequence ID" value="NZ_QLLO01000002.1"/>
</dbReference>
<keyword evidence="3" id="KW-1185">Reference proteome</keyword>
<dbReference type="SUPFAM" id="SSF53448">
    <property type="entry name" value="Nucleotide-diphospho-sugar transferases"/>
    <property type="match status" value="1"/>
</dbReference>
<reference evidence="2 3" key="1">
    <citation type="submission" date="2018-06" db="EMBL/GenBank/DDBJ databases">
        <title>Genomic Encyclopedia of Archaeal and Bacterial Type Strains, Phase II (KMG-II): from individual species to whole genera.</title>
        <authorList>
            <person name="Goeker M."/>
        </authorList>
    </citation>
    <scope>NUCLEOTIDE SEQUENCE [LARGE SCALE GENOMIC DNA]</scope>
    <source>
        <strain evidence="2 3">DSM 24464</strain>
    </source>
</reference>
<dbReference type="InterPro" id="IPR001173">
    <property type="entry name" value="Glyco_trans_2-like"/>
</dbReference>
<evidence type="ECO:0000259" key="1">
    <source>
        <dbReference type="Pfam" id="PF00535"/>
    </source>
</evidence>
<feature type="domain" description="Glycosyltransferase 2-like" evidence="1">
    <location>
        <begin position="4"/>
        <end position="118"/>
    </location>
</feature>
<proteinExistence type="predicted"/>
<dbReference type="InterPro" id="IPR029044">
    <property type="entry name" value="Nucleotide-diphossugar_trans"/>
</dbReference>
<dbReference type="Pfam" id="PF00535">
    <property type="entry name" value="Glycos_transf_2"/>
    <property type="match status" value="1"/>
</dbReference>
<evidence type="ECO:0000313" key="2">
    <source>
        <dbReference type="EMBL" id="RAJ16987.1"/>
    </source>
</evidence>
<evidence type="ECO:0000313" key="3">
    <source>
        <dbReference type="Proteomes" id="UP000248703"/>
    </source>
</evidence>
<accession>A0A327RTI7</accession>
<dbReference type="Proteomes" id="UP000248703">
    <property type="component" value="Unassembled WGS sequence"/>
</dbReference>
<dbReference type="GO" id="GO:0016740">
    <property type="term" value="F:transferase activity"/>
    <property type="evidence" value="ECO:0007669"/>
    <property type="project" value="UniProtKB-KW"/>
</dbReference>
<dbReference type="AlphaFoldDB" id="A0A327RTI7"/>
<dbReference type="EMBL" id="QLLO01000002">
    <property type="protein sequence ID" value="RAJ16987.1"/>
    <property type="molecule type" value="Genomic_DNA"/>
</dbReference>
<gene>
    <name evidence="2" type="ORF">LY08_00765</name>
</gene>
<keyword evidence="2" id="KW-0808">Transferase</keyword>
<comment type="caution">
    <text evidence="2">The sequence shown here is derived from an EMBL/GenBank/DDBJ whole genome shotgun (WGS) entry which is preliminary data.</text>
</comment>